<sequence>MPTVVGDSIFAITQSAAFLSTGLSANANGHTLNGTATATAAAATAASIPSGNAAAAATFVPSNAVLEQSLCQLQQLMAKGLLNPATPSSNAIVSSGTVVGAAGGGGYFVTAGPPTATTATANGGLDSKKKELAQLPTSQSSPMVAAPVERRKRHKPLKNCAVSVMVAPQHQANEMAAANMTAVSGAPCATSNSYTLYELPPSSMSGAVNGGSAEGELIFCTYLY</sequence>
<comment type="caution">
    <text evidence="1">The sequence shown here is derived from an EMBL/GenBank/DDBJ whole genome shotgun (WGS) entry which is preliminary data.</text>
</comment>
<proteinExistence type="predicted"/>
<evidence type="ECO:0000313" key="1">
    <source>
        <dbReference type="EMBL" id="KAK7573808.1"/>
    </source>
</evidence>
<dbReference type="AlphaFoldDB" id="A0AAN9XZ23"/>
<dbReference type="EMBL" id="JBBCAQ010000037">
    <property type="protein sequence ID" value="KAK7573808.1"/>
    <property type="molecule type" value="Genomic_DNA"/>
</dbReference>
<evidence type="ECO:0000313" key="2">
    <source>
        <dbReference type="Proteomes" id="UP001367676"/>
    </source>
</evidence>
<organism evidence="1 2">
    <name type="scientific">Parthenolecanium corni</name>
    <dbReference type="NCBI Taxonomy" id="536013"/>
    <lineage>
        <taxon>Eukaryota</taxon>
        <taxon>Metazoa</taxon>
        <taxon>Ecdysozoa</taxon>
        <taxon>Arthropoda</taxon>
        <taxon>Hexapoda</taxon>
        <taxon>Insecta</taxon>
        <taxon>Pterygota</taxon>
        <taxon>Neoptera</taxon>
        <taxon>Paraneoptera</taxon>
        <taxon>Hemiptera</taxon>
        <taxon>Sternorrhyncha</taxon>
        <taxon>Coccoidea</taxon>
        <taxon>Coccidae</taxon>
        <taxon>Parthenolecanium</taxon>
    </lineage>
</organism>
<accession>A0AAN9XZ23</accession>
<gene>
    <name evidence="1" type="ORF">V9T40_010999</name>
</gene>
<protein>
    <submittedName>
        <fullName evidence="1">Uncharacterized protein</fullName>
    </submittedName>
</protein>
<reference evidence="1 2" key="1">
    <citation type="submission" date="2024-03" db="EMBL/GenBank/DDBJ databases">
        <title>Adaptation during the transition from Ophiocordyceps entomopathogen to insect associate is accompanied by gene loss and intensified selection.</title>
        <authorList>
            <person name="Ward C.M."/>
            <person name="Onetto C.A."/>
            <person name="Borneman A.R."/>
        </authorList>
    </citation>
    <scope>NUCLEOTIDE SEQUENCE [LARGE SCALE GENOMIC DNA]</scope>
    <source>
        <strain evidence="1">AWRI1</strain>
        <tissue evidence="1">Single Adult Female</tissue>
    </source>
</reference>
<dbReference type="Proteomes" id="UP001367676">
    <property type="component" value="Unassembled WGS sequence"/>
</dbReference>
<name>A0AAN9XZ23_9HEMI</name>
<keyword evidence="2" id="KW-1185">Reference proteome</keyword>